<dbReference type="AlphaFoldDB" id="A0A6A4VMX4"/>
<keyword evidence="7" id="KW-0072">Autophagy</keyword>
<dbReference type="InterPro" id="IPR057282">
    <property type="entry name" value="RETREG1-3-like_RHD"/>
</dbReference>
<keyword evidence="12" id="KW-1185">Reference proteome</keyword>
<evidence type="ECO:0000313" key="12">
    <source>
        <dbReference type="Proteomes" id="UP000440578"/>
    </source>
</evidence>
<evidence type="ECO:0000256" key="4">
    <source>
        <dbReference type="ARBA" id="ARBA00022692"/>
    </source>
</evidence>
<dbReference type="InterPro" id="IPR043384">
    <property type="entry name" value="RETREG1/3"/>
</dbReference>
<comment type="caution">
    <text evidence="11">The sequence shown here is derived from an EMBL/GenBank/DDBJ whole genome shotgun (WGS) entry which is preliminary data.</text>
</comment>
<keyword evidence="8 9" id="KW-0472">Membrane</keyword>
<accession>A0A6A4VMX4</accession>
<evidence type="ECO:0000256" key="3">
    <source>
        <dbReference type="ARBA" id="ARBA00022553"/>
    </source>
</evidence>
<evidence type="ECO:0000256" key="6">
    <source>
        <dbReference type="ARBA" id="ARBA00022989"/>
    </source>
</evidence>
<dbReference type="PANTHER" id="PTHR28659">
    <property type="entry name" value="RETICULON-LIKE PROTEIN"/>
    <property type="match status" value="1"/>
</dbReference>
<protein>
    <submittedName>
        <fullName evidence="11">Reticulophagy regulator 3</fullName>
    </submittedName>
</protein>
<comment type="subcellular location">
    <subcellularLocation>
        <location evidence="1">Endoplasmic reticulum membrane</location>
        <topology evidence="1">Multi-pass membrane protein</topology>
    </subcellularLocation>
</comment>
<evidence type="ECO:0000256" key="7">
    <source>
        <dbReference type="ARBA" id="ARBA00023006"/>
    </source>
</evidence>
<reference evidence="11 12" key="1">
    <citation type="submission" date="2019-07" db="EMBL/GenBank/DDBJ databases">
        <title>Draft genome assembly of a fouling barnacle, Amphibalanus amphitrite (Darwin, 1854): The first reference genome for Thecostraca.</title>
        <authorList>
            <person name="Kim W."/>
        </authorList>
    </citation>
    <scope>NUCLEOTIDE SEQUENCE [LARGE SCALE GENOMIC DNA]</scope>
    <source>
        <strain evidence="11">SNU_AA5</strain>
        <tissue evidence="11">Soma without cirri and trophi</tissue>
    </source>
</reference>
<feature type="transmembrane region" description="Helical" evidence="9">
    <location>
        <begin position="155"/>
        <end position="175"/>
    </location>
</feature>
<evidence type="ECO:0000256" key="1">
    <source>
        <dbReference type="ARBA" id="ARBA00004477"/>
    </source>
</evidence>
<sequence>MSAMLQSVLNWSPFSKRTQTTEPQPTTPPQQDAIAESISSAECALVSLQRIAVWENPAKSLAALIGANIACWMVFAYQLRPVYVIAMAALLRLVRTEWNERIWPEIRVPPKVPEDTEPWTDVSERVLSAPELIQYVKRFRAAVASLVSSLTELRATTPFMFFLVVNCGWTALYVLSRCLSAALLCHLLLSLALTVPGALLHLVPDSAWRRLQQLVSDGRRSVANSGLIQDEDCERDFIPEASPETQAYLDAMADIINGREPSPDRNTVATFSSGLDAAPGYDEESEDDLLAPSAAGHELDLAAVPSTSSATASAAAAAAASAGLQMLTSAAAVMGAASRAAGELATGASGRQAALPQATEDSDSEFELIGDEEAMDATHH</sequence>
<evidence type="ECO:0000313" key="11">
    <source>
        <dbReference type="EMBL" id="KAF0295495.1"/>
    </source>
</evidence>
<evidence type="ECO:0000256" key="9">
    <source>
        <dbReference type="SAM" id="Phobius"/>
    </source>
</evidence>
<proteinExistence type="inferred from homology"/>
<keyword evidence="3" id="KW-0597">Phosphoprotein</keyword>
<evidence type="ECO:0000259" key="10">
    <source>
        <dbReference type="Pfam" id="PF24456"/>
    </source>
</evidence>
<dbReference type="Proteomes" id="UP000440578">
    <property type="component" value="Unassembled WGS sequence"/>
</dbReference>
<feature type="domain" description="RETREG1-3/ARL6IP-like N-terminal reticulon-homology" evidence="10">
    <location>
        <begin position="41"/>
        <end position="214"/>
    </location>
</feature>
<feature type="transmembrane region" description="Helical" evidence="9">
    <location>
        <begin position="181"/>
        <end position="203"/>
    </location>
</feature>
<name>A0A6A4VMX4_AMPAM</name>
<organism evidence="11 12">
    <name type="scientific">Amphibalanus amphitrite</name>
    <name type="common">Striped barnacle</name>
    <name type="synonym">Balanus amphitrite</name>
    <dbReference type="NCBI Taxonomy" id="1232801"/>
    <lineage>
        <taxon>Eukaryota</taxon>
        <taxon>Metazoa</taxon>
        <taxon>Ecdysozoa</taxon>
        <taxon>Arthropoda</taxon>
        <taxon>Crustacea</taxon>
        <taxon>Multicrustacea</taxon>
        <taxon>Cirripedia</taxon>
        <taxon>Thoracica</taxon>
        <taxon>Thoracicalcarea</taxon>
        <taxon>Balanomorpha</taxon>
        <taxon>Balanoidea</taxon>
        <taxon>Balanidae</taxon>
        <taxon>Amphibalaninae</taxon>
        <taxon>Amphibalanus</taxon>
    </lineage>
</organism>
<dbReference type="OrthoDB" id="10029527at2759"/>
<dbReference type="Pfam" id="PF24456">
    <property type="entry name" value="RHD_RETREG1-3"/>
    <property type="match status" value="1"/>
</dbReference>
<gene>
    <name evidence="11" type="primary">RETREG3_0</name>
    <name evidence="11" type="ORF">FJT64_007051</name>
</gene>
<comment type="similarity">
    <text evidence="2">Belongs to the RETREG family.</text>
</comment>
<evidence type="ECO:0000256" key="8">
    <source>
        <dbReference type="ARBA" id="ARBA00023136"/>
    </source>
</evidence>
<keyword evidence="4 9" id="KW-0812">Transmembrane</keyword>
<dbReference type="PANTHER" id="PTHR28659:SF2">
    <property type="entry name" value="RETICULON-LIKE PROTEIN"/>
    <property type="match status" value="1"/>
</dbReference>
<keyword evidence="5" id="KW-0256">Endoplasmic reticulum</keyword>
<evidence type="ECO:0000256" key="2">
    <source>
        <dbReference type="ARBA" id="ARBA00006299"/>
    </source>
</evidence>
<evidence type="ECO:0000256" key="5">
    <source>
        <dbReference type="ARBA" id="ARBA00022824"/>
    </source>
</evidence>
<keyword evidence="6 9" id="KW-1133">Transmembrane helix</keyword>
<dbReference type="GO" id="GO:0061709">
    <property type="term" value="P:reticulophagy"/>
    <property type="evidence" value="ECO:0007669"/>
    <property type="project" value="InterPro"/>
</dbReference>
<dbReference type="EMBL" id="VIIS01001616">
    <property type="protein sequence ID" value="KAF0295495.1"/>
    <property type="molecule type" value="Genomic_DNA"/>
</dbReference>
<dbReference type="GO" id="GO:0005789">
    <property type="term" value="C:endoplasmic reticulum membrane"/>
    <property type="evidence" value="ECO:0007669"/>
    <property type="project" value="UniProtKB-SubCell"/>
</dbReference>